<protein>
    <submittedName>
        <fullName evidence="1">Uncharacterized protein</fullName>
    </submittedName>
</protein>
<proteinExistence type="predicted"/>
<comment type="caution">
    <text evidence="1">The sequence shown here is derived from an EMBL/GenBank/DDBJ whole genome shotgun (WGS) entry which is preliminary data.</text>
</comment>
<evidence type="ECO:0000313" key="2">
    <source>
        <dbReference type="Proteomes" id="UP001143910"/>
    </source>
</evidence>
<evidence type="ECO:0000313" key="1">
    <source>
        <dbReference type="EMBL" id="KAJ2974567.1"/>
    </source>
</evidence>
<sequence>MRQFSDEVLLPRIHAASRVDGRTVLPLSSDHLIPLIQFNAFRATLTNLVILSTAYHVSFPCDIGEVLRATPLYALPSSPPPSLIPTALQRAVPHDNWIDLLPDPIMRDNAMRNMHLIQPSEICGDMLGYGSQGQNTIEMTGVLVWGDPWDPAGWEMTEGFLKRWGFLLKGCERTLSATNYWRAQRGDEPLVYEVL</sequence>
<name>A0ACC1N6N3_9HYPO</name>
<organism evidence="1 2">
    <name type="scientific">Zarea fungicola</name>
    <dbReference type="NCBI Taxonomy" id="93591"/>
    <lineage>
        <taxon>Eukaryota</taxon>
        <taxon>Fungi</taxon>
        <taxon>Dikarya</taxon>
        <taxon>Ascomycota</taxon>
        <taxon>Pezizomycotina</taxon>
        <taxon>Sordariomycetes</taxon>
        <taxon>Hypocreomycetidae</taxon>
        <taxon>Hypocreales</taxon>
        <taxon>Cordycipitaceae</taxon>
        <taxon>Zarea</taxon>
    </lineage>
</organism>
<gene>
    <name evidence="1" type="ORF">NQ176_g5986</name>
</gene>
<reference evidence="1" key="1">
    <citation type="submission" date="2022-08" db="EMBL/GenBank/DDBJ databases">
        <title>Genome Sequence of Lecanicillium fungicola.</title>
        <authorList>
            <person name="Buettner E."/>
        </authorList>
    </citation>
    <scope>NUCLEOTIDE SEQUENCE</scope>
    <source>
        <strain evidence="1">Babe33</strain>
    </source>
</reference>
<keyword evidence="2" id="KW-1185">Reference proteome</keyword>
<accession>A0ACC1N6N3</accession>
<dbReference type="Proteomes" id="UP001143910">
    <property type="component" value="Unassembled WGS sequence"/>
</dbReference>
<dbReference type="EMBL" id="JANJQO010000814">
    <property type="protein sequence ID" value="KAJ2974567.1"/>
    <property type="molecule type" value="Genomic_DNA"/>
</dbReference>